<evidence type="ECO:0000313" key="2">
    <source>
        <dbReference type="EMBL" id="PRB86347.1"/>
    </source>
</evidence>
<organism evidence="2 5">
    <name type="scientific">Chryseobacterium culicis</name>
    <dbReference type="NCBI Taxonomy" id="680127"/>
    <lineage>
        <taxon>Bacteria</taxon>
        <taxon>Pseudomonadati</taxon>
        <taxon>Bacteroidota</taxon>
        <taxon>Flavobacteriia</taxon>
        <taxon>Flavobacteriales</taxon>
        <taxon>Weeksellaceae</taxon>
        <taxon>Chryseobacterium group</taxon>
        <taxon>Chryseobacterium</taxon>
    </lineage>
</organism>
<evidence type="ECO:0000313" key="5">
    <source>
        <dbReference type="Proteomes" id="UP000238534"/>
    </source>
</evidence>
<name>A0A2S9D0P5_CHRCI</name>
<gene>
    <name evidence="2" type="ORF">CQ022_08885</name>
    <name evidence="3" type="ORF">CQ033_02555</name>
</gene>
<comment type="caution">
    <text evidence="2">The sequence shown here is derived from an EMBL/GenBank/DDBJ whole genome shotgun (WGS) entry which is preliminary data.</text>
</comment>
<dbReference type="EMBL" id="PCPP01000001">
    <property type="protein sequence ID" value="PRB86347.1"/>
    <property type="molecule type" value="Genomic_DNA"/>
</dbReference>
<keyword evidence="4" id="KW-1185">Reference proteome</keyword>
<evidence type="ECO:0000313" key="4">
    <source>
        <dbReference type="Proteomes" id="UP000238325"/>
    </source>
</evidence>
<dbReference type="Proteomes" id="UP000238325">
    <property type="component" value="Unassembled WGS sequence"/>
</dbReference>
<dbReference type="Proteomes" id="UP000238534">
    <property type="component" value="Unassembled WGS sequence"/>
</dbReference>
<protein>
    <recommendedName>
        <fullName evidence="1">Putative auto-transporter adhesin head GIN domain-containing protein</fullName>
    </recommendedName>
</protein>
<proteinExistence type="predicted"/>
<dbReference type="EMBL" id="PCPH01000001">
    <property type="protein sequence ID" value="PRB92100.1"/>
    <property type="molecule type" value="Genomic_DNA"/>
</dbReference>
<feature type="domain" description="Putative auto-transporter adhesin head GIN" evidence="1">
    <location>
        <begin position="18"/>
        <end position="198"/>
    </location>
</feature>
<accession>A0A2S9D0P5</accession>
<evidence type="ECO:0000313" key="3">
    <source>
        <dbReference type="EMBL" id="PRB92100.1"/>
    </source>
</evidence>
<evidence type="ECO:0000259" key="1">
    <source>
        <dbReference type="Pfam" id="PF10988"/>
    </source>
</evidence>
<reference evidence="4 5" key="1">
    <citation type="submission" date="2017-09" db="EMBL/GenBank/DDBJ databases">
        <title>Genomic, metabolic, and phenotypic characteristics of bacterial isolates from the natural microbiome of the model nematode Caenorhabditis elegans.</title>
        <authorList>
            <person name="Zimmermann J."/>
            <person name="Obeng N."/>
            <person name="Yang W."/>
            <person name="Obeng O."/>
            <person name="Kissoyan K."/>
            <person name="Pees B."/>
            <person name="Dirksen P."/>
            <person name="Hoppner M."/>
            <person name="Franke A."/>
            <person name="Rosenstiel P."/>
            <person name="Leippe M."/>
            <person name="Dierking K."/>
            <person name="Kaleta C."/>
            <person name="Schulenburg H."/>
        </authorList>
    </citation>
    <scope>NUCLEOTIDE SEQUENCE [LARGE SCALE GENOMIC DNA]</scope>
    <source>
        <strain evidence="2 5">MYb25</strain>
        <strain evidence="3 4">MYb44</strain>
    </source>
</reference>
<sequence>MTTQATKEERLKDIPVKEIKTERIANLYLSQGESFSLVIEADKEQQQNIKIYRDGDHILIYTHEQAEEMKTCNVYITIPYTTEEIVVNAFQTGTVSTEADLIINSLQLNFNVVGTTNLGIISDKLVYTGNSVSNSTIKGKAEKLNLSLKSATDFNAEKLSVQYLNLKTDSLVNADFNVENTLSMRSNNSFNVNITGNPVKIKKQLDALSTVTFK</sequence>
<dbReference type="AlphaFoldDB" id="A0A2S9D0P5"/>
<dbReference type="Gene3D" id="2.160.20.120">
    <property type="match status" value="1"/>
</dbReference>
<dbReference type="InterPro" id="IPR021255">
    <property type="entry name" value="DUF2807"/>
</dbReference>
<dbReference type="Pfam" id="PF10988">
    <property type="entry name" value="DUF2807"/>
    <property type="match status" value="1"/>
</dbReference>